<dbReference type="Pfam" id="PF02518">
    <property type="entry name" value="HATPase_c"/>
    <property type="match status" value="1"/>
</dbReference>
<dbReference type="InterPro" id="IPR000700">
    <property type="entry name" value="PAS-assoc_C"/>
</dbReference>
<comment type="caution">
    <text evidence="16">The sequence shown here is derived from an EMBL/GenBank/DDBJ whole genome shotgun (WGS) entry which is preliminary data.</text>
</comment>
<dbReference type="SMART" id="SM00388">
    <property type="entry name" value="HisKA"/>
    <property type="match status" value="1"/>
</dbReference>
<evidence type="ECO:0000256" key="11">
    <source>
        <dbReference type="ARBA" id="ARBA00023306"/>
    </source>
</evidence>
<gene>
    <name evidence="16" type="ORF">J2750_002206</name>
</gene>
<sequence length="675" mass="75313">MEFENDQYLSPLVDSLIAGIVIIDLETHEIIDVNATAAEMIGRPREQIIGHTCHKYICPTECGKCPISDMKLTIDRSESELLIEGDKRIPILKTVTLVNKKDCQVIVESFIDISSIKNIESRLVKKLEIEKAVSSISSLFVFSDDIDLNIDKALEDISKICESCRSYIFLFNDDGTTMDNTHEYCKGGNSCQKENLQNLPLDMFPWWMKKLNNGESICISDVSALPEEAAAEKELLEIQDVRSLLVFPIHMNNKLAGFIGLDNVVDIGEWAEEDISLLRMVANIIGASLEHKQAERALKASENKYHTLVEKGNDGIIILQDGLIKFGNQTIASITGFSIEEELEKPFIDFILPEYKEVVQERYMKRLNGGEVSTNYEIEIISKEGGRIPVDVSPSAIEYEGRPADMAIIRDITERKKAENAIMHAKLVAETANQSKSEFLANISHELKTPLNSIIGFSDVICNESHGSLNEYQRKYMSNVLSNGKHLLNIINDILSISKIEAGKMELHMNEFFVSDTINEIKELMEPIASVKNIDMSYGIDIGMPAIKADMIKFKQIVYNLVNNAIKFSYQGGAVKVGGNISDDFMHISVKDHGIGISAKDQENLFYPFFQVESSATRSYGGTGLGLSIVKKFVEIHGGEIWVDSEIGKGSTFTFTMPTAPLNSNLQDISISFDE</sequence>
<dbReference type="PROSITE" id="PS50109">
    <property type="entry name" value="HIS_KIN"/>
    <property type="match status" value="1"/>
</dbReference>
<evidence type="ECO:0000313" key="17">
    <source>
        <dbReference type="Proteomes" id="UP001185015"/>
    </source>
</evidence>
<keyword evidence="4" id="KW-0597">Phosphoprotein</keyword>
<keyword evidence="6" id="KW-0547">Nucleotide-binding</keyword>
<dbReference type="SMART" id="SM00091">
    <property type="entry name" value="PAS"/>
    <property type="match status" value="2"/>
</dbReference>
<feature type="domain" description="PAS" evidence="14">
    <location>
        <begin position="5"/>
        <end position="52"/>
    </location>
</feature>
<keyword evidence="10" id="KW-0472">Membrane</keyword>
<evidence type="ECO:0000256" key="6">
    <source>
        <dbReference type="ARBA" id="ARBA00022741"/>
    </source>
</evidence>
<dbReference type="FunFam" id="1.10.287.130:FF:000038">
    <property type="entry name" value="Sensory transduction histidine kinase"/>
    <property type="match status" value="1"/>
</dbReference>
<keyword evidence="5" id="KW-0808">Transferase</keyword>
<name>A0AA90Z991_9EURY</name>
<dbReference type="AlphaFoldDB" id="A0AA90Z991"/>
<feature type="coiled-coil region" evidence="12">
    <location>
        <begin position="284"/>
        <end position="311"/>
    </location>
</feature>
<evidence type="ECO:0000256" key="5">
    <source>
        <dbReference type="ARBA" id="ARBA00022679"/>
    </source>
</evidence>
<dbReference type="SUPFAM" id="SSF55874">
    <property type="entry name" value="ATPase domain of HSP90 chaperone/DNA topoisomerase II/histidine kinase"/>
    <property type="match status" value="1"/>
</dbReference>
<feature type="domain" description="PAC" evidence="15">
    <location>
        <begin position="374"/>
        <end position="424"/>
    </location>
</feature>
<evidence type="ECO:0000256" key="1">
    <source>
        <dbReference type="ARBA" id="ARBA00000085"/>
    </source>
</evidence>
<dbReference type="InterPro" id="IPR029016">
    <property type="entry name" value="GAF-like_dom_sf"/>
</dbReference>
<dbReference type="PRINTS" id="PR00344">
    <property type="entry name" value="BCTRLSENSOR"/>
</dbReference>
<accession>A0AA90Z991</accession>
<dbReference type="GO" id="GO:0009927">
    <property type="term" value="F:histidine phosphotransfer kinase activity"/>
    <property type="evidence" value="ECO:0007669"/>
    <property type="project" value="TreeGrafter"/>
</dbReference>
<comment type="subcellular location">
    <subcellularLocation>
        <location evidence="2">Membrane</location>
    </subcellularLocation>
</comment>
<keyword evidence="17" id="KW-1185">Reference proteome</keyword>
<dbReference type="InterPro" id="IPR003661">
    <property type="entry name" value="HisK_dim/P_dom"/>
</dbReference>
<dbReference type="Proteomes" id="UP001185015">
    <property type="component" value="Unassembled WGS sequence"/>
</dbReference>
<dbReference type="InterPro" id="IPR003594">
    <property type="entry name" value="HATPase_dom"/>
</dbReference>
<organism evidence="16 17">
    <name type="scientific">Methanococcoides alaskense</name>
    <dbReference type="NCBI Taxonomy" id="325778"/>
    <lineage>
        <taxon>Archaea</taxon>
        <taxon>Methanobacteriati</taxon>
        <taxon>Methanobacteriota</taxon>
        <taxon>Stenosarchaea group</taxon>
        <taxon>Methanomicrobia</taxon>
        <taxon>Methanosarcinales</taxon>
        <taxon>Methanosarcinaceae</taxon>
        <taxon>Methanococcoides</taxon>
    </lineage>
</organism>
<dbReference type="SMART" id="SM00065">
    <property type="entry name" value="GAF"/>
    <property type="match status" value="1"/>
</dbReference>
<keyword evidence="9" id="KW-0902">Two-component regulatory system</keyword>
<dbReference type="Pfam" id="PF13426">
    <property type="entry name" value="PAS_9"/>
    <property type="match status" value="1"/>
</dbReference>
<dbReference type="SUPFAM" id="SSF55785">
    <property type="entry name" value="PYP-like sensor domain (PAS domain)"/>
    <property type="match status" value="2"/>
</dbReference>
<dbReference type="InterPro" id="IPR003018">
    <property type="entry name" value="GAF"/>
</dbReference>
<evidence type="ECO:0000256" key="8">
    <source>
        <dbReference type="ARBA" id="ARBA00022840"/>
    </source>
</evidence>
<keyword evidence="8" id="KW-0067">ATP-binding</keyword>
<dbReference type="InterPro" id="IPR005467">
    <property type="entry name" value="His_kinase_dom"/>
</dbReference>
<reference evidence="16 17" key="1">
    <citation type="submission" date="2023-07" db="EMBL/GenBank/DDBJ databases">
        <title>Genomic Encyclopedia of Type Strains, Phase IV (KMG-IV): sequencing the most valuable type-strain genomes for metagenomic binning, comparative biology and taxonomic classification.</title>
        <authorList>
            <person name="Goeker M."/>
        </authorList>
    </citation>
    <scope>NUCLEOTIDE SEQUENCE [LARGE SCALE GENOMIC DNA]</scope>
    <source>
        <strain evidence="16 17">DSM 17273</strain>
    </source>
</reference>
<evidence type="ECO:0000313" key="16">
    <source>
        <dbReference type="EMBL" id="MDR6223730.1"/>
    </source>
</evidence>
<dbReference type="InterPro" id="IPR036097">
    <property type="entry name" value="HisK_dim/P_sf"/>
</dbReference>
<proteinExistence type="predicted"/>
<dbReference type="GO" id="GO:0005886">
    <property type="term" value="C:plasma membrane"/>
    <property type="evidence" value="ECO:0007669"/>
    <property type="project" value="TreeGrafter"/>
</dbReference>
<dbReference type="CDD" id="cd00082">
    <property type="entry name" value="HisKA"/>
    <property type="match status" value="1"/>
</dbReference>
<dbReference type="PANTHER" id="PTHR43047">
    <property type="entry name" value="TWO-COMPONENT HISTIDINE PROTEIN KINASE"/>
    <property type="match status" value="1"/>
</dbReference>
<dbReference type="Gene3D" id="3.30.450.20">
    <property type="entry name" value="PAS domain"/>
    <property type="match status" value="2"/>
</dbReference>
<dbReference type="InterPro" id="IPR004358">
    <property type="entry name" value="Sig_transdc_His_kin-like_C"/>
</dbReference>
<comment type="catalytic activity">
    <reaction evidence="1">
        <text>ATP + protein L-histidine = ADP + protein N-phospho-L-histidine.</text>
        <dbReference type="EC" id="2.7.13.3"/>
    </reaction>
</comment>
<evidence type="ECO:0000256" key="7">
    <source>
        <dbReference type="ARBA" id="ARBA00022777"/>
    </source>
</evidence>
<dbReference type="SMART" id="SM00387">
    <property type="entry name" value="HATPase_c"/>
    <property type="match status" value="1"/>
</dbReference>
<keyword evidence="11" id="KW-0131">Cell cycle</keyword>
<keyword evidence="12" id="KW-0175">Coiled coil</keyword>
<evidence type="ECO:0000259" key="13">
    <source>
        <dbReference type="PROSITE" id="PS50109"/>
    </source>
</evidence>
<evidence type="ECO:0000259" key="15">
    <source>
        <dbReference type="PROSITE" id="PS50113"/>
    </source>
</evidence>
<dbReference type="RefSeq" id="WP_270095449.1">
    <property type="nucleotide sequence ID" value="NZ_JAQFFK010000001.1"/>
</dbReference>
<dbReference type="InterPro" id="IPR013767">
    <property type="entry name" value="PAS_fold"/>
</dbReference>
<keyword evidence="7" id="KW-0418">Kinase</keyword>
<dbReference type="InterPro" id="IPR035965">
    <property type="entry name" value="PAS-like_dom_sf"/>
</dbReference>
<protein>
    <recommendedName>
        <fullName evidence="3">histidine kinase</fullName>
        <ecNumber evidence="3">2.7.13.3</ecNumber>
    </recommendedName>
</protein>
<dbReference type="GO" id="GO:0005524">
    <property type="term" value="F:ATP binding"/>
    <property type="evidence" value="ECO:0007669"/>
    <property type="project" value="UniProtKB-KW"/>
</dbReference>
<dbReference type="InterPro" id="IPR000014">
    <property type="entry name" value="PAS"/>
</dbReference>
<dbReference type="InterPro" id="IPR036890">
    <property type="entry name" value="HATPase_C_sf"/>
</dbReference>
<dbReference type="PROSITE" id="PS50113">
    <property type="entry name" value="PAC"/>
    <property type="match status" value="1"/>
</dbReference>
<dbReference type="CDD" id="cd00130">
    <property type="entry name" value="PAS"/>
    <property type="match status" value="2"/>
</dbReference>
<evidence type="ECO:0000256" key="12">
    <source>
        <dbReference type="SAM" id="Coils"/>
    </source>
</evidence>
<feature type="domain" description="Histidine kinase" evidence="13">
    <location>
        <begin position="442"/>
        <end position="661"/>
    </location>
</feature>
<dbReference type="GO" id="GO:0000155">
    <property type="term" value="F:phosphorelay sensor kinase activity"/>
    <property type="evidence" value="ECO:0007669"/>
    <property type="project" value="InterPro"/>
</dbReference>
<dbReference type="PANTHER" id="PTHR43047:SF72">
    <property type="entry name" value="OSMOSENSING HISTIDINE PROTEIN KINASE SLN1"/>
    <property type="match status" value="1"/>
</dbReference>
<evidence type="ECO:0000256" key="3">
    <source>
        <dbReference type="ARBA" id="ARBA00012438"/>
    </source>
</evidence>
<dbReference type="Gene3D" id="3.30.450.40">
    <property type="match status" value="1"/>
</dbReference>
<dbReference type="Gene3D" id="1.10.287.130">
    <property type="match status" value="1"/>
</dbReference>
<evidence type="ECO:0000256" key="10">
    <source>
        <dbReference type="ARBA" id="ARBA00023136"/>
    </source>
</evidence>
<evidence type="ECO:0000256" key="2">
    <source>
        <dbReference type="ARBA" id="ARBA00004370"/>
    </source>
</evidence>
<dbReference type="SUPFAM" id="SSF47384">
    <property type="entry name" value="Homodimeric domain of signal transducing histidine kinase"/>
    <property type="match status" value="1"/>
</dbReference>
<dbReference type="Pfam" id="PF00512">
    <property type="entry name" value="HisKA"/>
    <property type="match status" value="1"/>
</dbReference>
<dbReference type="Pfam" id="PF01590">
    <property type="entry name" value="GAF"/>
    <property type="match status" value="1"/>
</dbReference>
<dbReference type="SUPFAM" id="SSF55781">
    <property type="entry name" value="GAF domain-like"/>
    <property type="match status" value="1"/>
</dbReference>
<feature type="domain" description="PAS" evidence="14">
    <location>
        <begin position="321"/>
        <end position="370"/>
    </location>
</feature>
<dbReference type="NCBIfam" id="TIGR00229">
    <property type="entry name" value="sensory_box"/>
    <property type="match status" value="1"/>
</dbReference>
<dbReference type="EMBL" id="JAVDQI010000011">
    <property type="protein sequence ID" value="MDR6223730.1"/>
    <property type="molecule type" value="Genomic_DNA"/>
</dbReference>
<dbReference type="Gene3D" id="3.30.565.10">
    <property type="entry name" value="Histidine kinase-like ATPase, C-terminal domain"/>
    <property type="match status" value="1"/>
</dbReference>
<dbReference type="EC" id="2.7.13.3" evidence="3"/>
<evidence type="ECO:0000256" key="9">
    <source>
        <dbReference type="ARBA" id="ARBA00023012"/>
    </source>
</evidence>
<dbReference type="CDD" id="cd16922">
    <property type="entry name" value="HATPase_EvgS-ArcB-TorS-like"/>
    <property type="match status" value="1"/>
</dbReference>
<dbReference type="Pfam" id="PF00989">
    <property type="entry name" value="PAS"/>
    <property type="match status" value="1"/>
</dbReference>
<evidence type="ECO:0000256" key="4">
    <source>
        <dbReference type="ARBA" id="ARBA00022553"/>
    </source>
</evidence>
<dbReference type="FunFam" id="3.30.565.10:FF:000010">
    <property type="entry name" value="Sensor histidine kinase RcsC"/>
    <property type="match status" value="1"/>
</dbReference>
<dbReference type="PROSITE" id="PS50112">
    <property type="entry name" value="PAS"/>
    <property type="match status" value="2"/>
</dbReference>
<evidence type="ECO:0000259" key="14">
    <source>
        <dbReference type="PROSITE" id="PS50112"/>
    </source>
</evidence>